<protein>
    <submittedName>
        <fullName evidence="2">Outer envelope protein</fullName>
    </submittedName>
</protein>
<keyword evidence="2" id="KW-0261">Viral envelope protein</keyword>
<gene>
    <name evidence="2" type="ORF">GTP77_20640</name>
</gene>
<keyword evidence="1" id="KW-0732">Signal</keyword>
<feature type="signal peptide" evidence="1">
    <location>
        <begin position="1"/>
        <end position="24"/>
    </location>
</feature>
<feature type="chain" id="PRO_5030559236" evidence="1">
    <location>
        <begin position="25"/>
        <end position="285"/>
    </location>
</feature>
<keyword evidence="2" id="KW-0946">Virion</keyword>
<organism evidence="2 3">
    <name type="scientific">Pseudoduganella aquatica</name>
    <dbReference type="NCBI Taxonomy" id="2660641"/>
    <lineage>
        <taxon>Bacteria</taxon>
        <taxon>Pseudomonadati</taxon>
        <taxon>Pseudomonadota</taxon>
        <taxon>Betaproteobacteria</taxon>
        <taxon>Burkholderiales</taxon>
        <taxon>Oxalobacteraceae</taxon>
        <taxon>Telluria group</taxon>
        <taxon>Pseudoduganella</taxon>
    </lineage>
</organism>
<name>A0A7X4HEH8_9BURK</name>
<dbReference type="Proteomes" id="UP000450676">
    <property type="component" value="Unassembled WGS sequence"/>
</dbReference>
<dbReference type="SUPFAM" id="SSF111364">
    <property type="entry name" value="Tsx-like channel"/>
    <property type="match status" value="1"/>
</dbReference>
<evidence type="ECO:0000313" key="3">
    <source>
        <dbReference type="Proteomes" id="UP000450676"/>
    </source>
</evidence>
<comment type="caution">
    <text evidence="2">The sequence shown here is derived from an EMBL/GenBank/DDBJ whole genome shotgun (WGS) entry which is preliminary data.</text>
</comment>
<reference evidence="2 3" key="1">
    <citation type="submission" date="2019-12" db="EMBL/GenBank/DDBJ databases">
        <title>Novel species isolated from a subtropical stream in China.</title>
        <authorList>
            <person name="Lu H."/>
        </authorList>
    </citation>
    <scope>NUCLEOTIDE SEQUENCE [LARGE SCALE GENOMIC DNA]</scope>
    <source>
        <strain evidence="2 3">FT127W</strain>
    </source>
</reference>
<dbReference type="AlphaFoldDB" id="A0A7X4HEH8"/>
<evidence type="ECO:0000256" key="1">
    <source>
        <dbReference type="SAM" id="SignalP"/>
    </source>
</evidence>
<proteinExistence type="predicted"/>
<evidence type="ECO:0000313" key="2">
    <source>
        <dbReference type="EMBL" id="MYN09734.1"/>
    </source>
</evidence>
<dbReference type="Gene3D" id="2.40.230.20">
    <property type="entry name" value="Nucleoside-specific channel-forming protein, Tsx-like"/>
    <property type="match status" value="1"/>
</dbReference>
<sequence>MHRQTTMKTFLAALALLGAGAAQAVDWSDTALSYRYGTHYAEPFNPADIRKNIVNLSHVNGYAYGKNFISADLLLSDKKDPDSAGSGSGARELYVLYRHTLDLGKVTGKDFKAGPVRGLGFTAGFDFNVKHDAGYNSRKRMLVAGPTLNLDVPGFLDISLLALWESNAPYNGFSRTATPRYDYDVHPMLNAVWGIPFSTGVPLSFEGYANFIGSKGRNEFGGATKPETNIDMQIMYDMSAAVGAAKNTFKVGVEYQYWKNKFGNSDKGNPGATARTPMVRAEYHF</sequence>
<dbReference type="InterPro" id="IPR036777">
    <property type="entry name" value="Channel_Tsx-like_sf"/>
</dbReference>
<accession>A0A7X4HEH8</accession>
<dbReference type="EMBL" id="WWCU01000026">
    <property type="protein sequence ID" value="MYN09734.1"/>
    <property type="molecule type" value="Genomic_DNA"/>
</dbReference>
<dbReference type="GO" id="GO:0009279">
    <property type="term" value="C:cell outer membrane"/>
    <property type="evidence" value="ECO:0007669"/>
    <property type="project" value="InterPro"/>
</dbReference>
<keyword evidence="3" id="KW-1185">Reference proteome</keyword>